<sequence length="265" mass="28861">MPITLTALNIYPVKSLAGIPLTESEMTPRGLRHDRRFMVVDPAGQFFTQREHPKMATIWTEIDAEMLRLAAADSGEVELPAEPVDGDAMRVLVWNSTVDAIAPSPEADAWLTDYLGTPARLVYMPDHSRRPVSEKYAPSHIVGFADGFPFLVISEASLADLNSRLAHPVPMNRFRPNLVVSGTGAFAEDGWKRFRVGAAALEMSKPCGRCQITTTDQVTGEVTGPEPLATLGTYRNSDVFGTCFGMNAVTVSPARIRVGDTVITE</sequence>
<evidence type="ECO:0000313" key="3">
    <source>
        <dbReference type="Proteomes" id="UP000503096"/>
    </source>
</evidence>
<dbReference type="RefSeq" id="WP_171160712.1">
    <property type="nucleotide sequence ID" value="NZ_CP053073.1"/>
</dbReference>
<dbReference type="PANTHER" id="PTHR14237">
    <property type="entry name" value="MOLYBDOPTERIN COFACTOR SULFURASE MOSC"/>
    <property type="match status" value="1"/>
</dbReference>
<dbReference type="AlphaFoldDB" id="A0A6M4H3T3"/>
<reference evidence="2 3" key="1">
    <citation type="submission" date="2020-04" db="EMBL/GenBank/DDBJ databases">
        <title>Usitatibacter rugosus gen. nov., sp. nov. and Usitatibacter palustris sp. nov., novel members of Usitatibacteraceae fam. nov. within the order Nitrosomonadales isolated from soil.</title>
        <authorList>
            <person name="Huber K.J."/>
            <person name="Neumann-Schaal M."/>
            <person name="Geppert A."/>
            <person name="Luckner M."/>
            <person name="Wanner G."/>
            <person name="Overmann J."/>
        </authorList>
    </citation>
    <scope>NUCLEOTIDE SEQUENCE [LARGE SCALE GENOMIC DNA]</scope>
    <source>
        <strain evidence="2 3">Swamp67</strain>
    </source>
</reference>
<proteinExistence type="predicted"/>
<accession>A0A6M4H3T3</accession>
<gene>
    <name evidence="2" type="primary">ycbX</name>
    <name evidence="2" type="ORF">DSM104440_00734</name>
</gene>
<dbReference type="InterPro" id="IPR011037">
    <property type="entry name" value="Pyrv_Knase-like_insert_dom_sf"/>
</dbReference>
<dbReference type="GO" id="GO:0030151">
    <property type="term" value="F:molybdenum ion binding"/>
    <property type="evidence" value="ECO:0007669"/>
    <property type="project" value="InterPro"/>
</dbReference>
<dbReference type="PROSITE" id="PS51340">
    <property type="entry name" value="MOSC"/>
    <property type="match status" value="1"/>
</dbReference>
<dbReference type="SUPFAM" id="SSF50800">
    <property type="entry name" value="PK beta-barrel domain-like"/>
    <property type="match status" value="1"/>
</dbReference>
<dbReference type="InterPro" id="IPR005303">
    <property type="entry name" value="MOCOS_middle"/>
</dbReference>
<dbReference type="FunCoup" id="A0A6M4H3T3">
    <property type="interactions" value="219"/>
</dbReference>
<dbReference type="InParanoid" id="A0A6M4H3T3"/>
<dbReference type="KEGG" id="upl:DSM104440_00734"/>
<dbReference type="Pfam" id="PF03473">
    <property type="entry name" value="MOSC"/>
    <property type="match status" value="1"/>
</dbReference>
<dbReference type="PANTHER" id="PTHR14237:SF19">
    <property type="entry name" value="MITOCHONDRIAL AMIDOXIME REDUCING COMPONENT 1"/>
    <property type="match status" value="1"/>
</dbReference>
<name>A0A6M4H3T3_9PROT</name>
<dbReference type="EMBL" id="CP053073">
    <property type="protein sequence ID" value="QJR13942.1"/>
    <property type="molecule type" value="Genomic_DNA"/>
</dbReference>
<dbReference type="GO" id="GO:0003824">
    <property type="term" value="F:catalytic activity"/>
    <property type="evidence" value="ECO:0007669"/>
    <property type="project" value="InterPro"/>
</dbReference>
<feature type="domain" description="MOSC" evidence="1">
    <location>
        <begin position="104"/>
        <end position="265"/>
    </location>
</feature>
<keyword evidence="3" id="KW-1185">Reference proteome</keyword>
<dbReference type="GO" id="GO:0030170">
    <property type="term" value="F:pyridoxal phosphate binding"/>
    <property type="evidence" value="ECO:0007669"/>
    <property type="project" value="InterPro"/>
</dbReference>
<dbReference type="Proteomes" id="UP000503096">
    <property type="component" value="Chromosome"/>
</dbReference>
<dbReference type="SUPFAM" id="SSF141673">
    <property type="entry name" value="MOSC N-terminal domain-like"/>
    <property type="match status" value="1"/>
</dbReference>
<evidence type="ECO:0000259" key="1">
    <source>
        <dbReference type="PROSITE" id="PS51340"/>
    </source>
</evidence>
<dbReference type="InterPro" id="IPR005302">
    <property type="entry name" value="MoCF_Sase_C"/>
</dbReference>
<evidence type="ECO:0000313" key="2">
    <source>
        <dbReference type="EMBL" id="QJR13942.1"/>
    </source>
</evidence>
<dbReference type="Pfam" id="PF03476">
    <property type="entry name" value="MOSC_N"/>
    <property type="match status" value="1"/>
</dbReference>
<organism evidence="2 3">
    <name type="scientific">Usitatibacter palustris</name>
    <dbReference type="NCBI Taxonomy" id="2732487"/>
    <lineage>
        <taxon>Bacteria</taxon>
        <taxon>Pseudomonadati</taxon>
        <taxon>Pseudomonadota</taxon>
        <taxon>Betaproteobacteria</taxon>
        <taxon>Nitrosomonadales</taxon>
        <taxon>Usitatibacteraceae</taxon>
        <taxon>Usitatibacter</taxon>
    </lineage>
</organism>
<protein>
    <recommendedName>
        <fullName evidence="1">MOSC domain-containing protein</fullName>
    </recommendedName>
</protein>